<dbReference type="OrthoDB" id="312027at2759"/>
<protein>
    <recommendedName>
        <fullName evidence="1">Arb2 domain-containing protein</fullName>
    </recommendedName>
</protein>
<dbReference type="Proteomes" id="UP000187209">
    <property type="component" value="Unassembled WGS sequence"/>
</dbReference>
<proteinExistence type="predicted"/>
<dbReference type="PANTHER" id="PTHR21357:SF4">
    <property type="entry name" value="FAM172 FAMILY PROTEIN HOMOLOG CG10038"/>
    <property type="match status" value="1"/>
</dbReference>
<feature type="domain" description="Arb2" evidence="1">
    <location>
        <begin position="18"/>
        <end position="258"/>
    </location>
</feature>
<dbReference type="GO" id="GO:0005634">
    <property type="term" value="C:nucleus"/>
    <property type="evidence" value="ECO:0007669"/>
    <property type="project" value="TreeGrafter"/>
</dbReference>
<dbReference type="GO" id="GO:0035197">
    <property type="term" value="F:siRNA binding"/>
    <property type="evidence" value="ECO:0007669"/>
    <property type="project" value="TreeGrafter"/>
</dbReference>
<dbReference type="Pfam" id="PF22749">
    <property type="entry name" value="Arb2"/>
    <property type="match status" value="1"/>
</dbReference>
<dbReference type="InterPro" id="IPR029058">
    <property type="entry name" value="AB_hydrolase_fold"/>
</dbReference>
<dbReference type="InterPro" id="IPR048263">
    <property type="entry name" value="Arb2"/>
</dbReference>
<gene>
    <name evidence="2" type="ORF">SteCoe_7354</name>
</gene>
<sequence length="301" mass="34383">MGNCSSKSSDKDANKPTEERLKIMGYHFDQSYRLLDNKKNEYFKFKNQKDYEKLGNIIQKYVQEIITQKYGLIEMFIPLDSNPNDPKCNIFMTESLINQTSNPKSKLLLLIQGSGAVRAGLWARSVCINDSLIRGTVFPFLDYAKENDFDVLIFNPNFNSDSKTNKKIKHNESHGNHGKYLWETFIRNSQAHDIYIVAHSRGGATTTVLMNTFWDEFKERVKAIAFTDAVHGYNNLSNEKSQFLESNSYDWVASNKPLDHPLGTSNSIKILSSGHTKHEYTTGSAYPSILTFFTNKISSQQ</sequence>
<accession>A0A1R2CMT7</accession>
<evidence type="ECO:0000313" key="2">
    <source>
        <dbReference type="EMBL" id="OMJ90327.1"/>
    </source>
</evidence>
<dbReference type="GO" id="GO:0031048">
    <property type="term" value="P:regulatory ncRNA-mediated heterochromatin formation"/>
    <property type="evidence" value="ECO:0007669"/>
    <property type="project" value="TreeGrafter"/>
</dbReference>
<organism evidence="2 3">
    <name type="scientific">Stentor coeruleus</name>
    <dbReference type="NCBI Taxonomy" id="5963"/>
    <lineage>
        <taxon>Eukaryota</taxon>
        <taxon>Sar</taxon>
        <taxon>Alveolata</taxon>
        <taxon>Ciliophora</taxon>
        <taxon>Postciliodesmatophora</taxon>
        <taxon>Heterotrichea</taxon>
        <taxon>Heterotrichida</taxon>
        <taxon>Stentoridae</taxon>
        <taxon>Stentor</taxon>
    </lineage>
</organism>
<name>A0A1R2CMT7_9CILI</name>
<dbReference type="Gene3D" id="3.40.50.1820">
    <property type="entry name" value="alpha/beta hydrolase"/>
    <property type="match status" value="1"/>
</dbReference>
<evidence type="ECO:0000313" key="3">
    <source>
        <dbReference type="Proteomes" id="UP000187209"/>
    </source>
</evidence>
<dbReference type="PANTHER" id="PTHR21357">
    <property type="entry name" value="FAM172 FAMILY PROTEIN HOMOLOG CG10038"/>
    <property type="match status" value="1"/>
</dbReference>
<dbReference type="SUPFAM" id="SSF53474">
    <property type="entry name" value="alpha/beta-Hydrolases"/>
    <property type="match status" value="1"/>
</dbReference>
<dbReference type="InterPro" id="IPR053858">
    <property type="entry name" value="Arb2_dom"/>
</dbReference>
<reference evidence="2 3" key="1">
    <citation type="submission" date="2016-11" db="EMBL/GenBank/DDBJ databases">
        <title>The macronuclear genome of Stentor coeruleus: a giant cell with tiny introns.</title>
        <authorList>
            <person name="Slabodnick M."/>
            <person name="Ruby J.G."/>
            <person name="Reiff S.B."/>
            <person name="Swart E.C."/>
            <person name="Gosai S."/>
            <person name="Prabakaran S."/>
            <person name="Witkowska E."/>
            <person name="Larue G.E."/>
            <person name="Fisher S."/>
            <person name="Freeman R.M."/>
            <person name="Gunawardena J."/>
            <person name="Chu W."/>
            <person name="Stover N.A."/>
            <person name="Gregory B.D."/>
            <person name="Nowacki M."/>
            <person name="Derisi J."/>
            <person name="Roy S.W."/>
            <person name="Marshall W.F."/>
            <person name="Sood P."/>
        </authorList>
    </citation>
    <scope>NUCLEOTIDE SEQUENCE [LARGE SCALE GENOMIC DNA]</scope>
    <source>
        <strain evidence="2">WM001</strain>
    </source>
</reference>
<evidence type="ECO:0000259" key="1">
    <source>
        <dbReference type="Pfam" id="PF22749"/>
    </source>
</evidence>
<keyword evidence="3" id="KW-1185">Reference proteome</keyword>
<dbReference type="EMBL" id="MPUH01000105">
    <property type="protein sequence ID" value="OMJ90327.1"/>
    <property type="molecule type" value="Genomic_DNA"/>
</dbReference>
<dbReference type="AlphaFoldDB" id="A0A1R2CMT7"/>
<comment type="caution">
    <text evidence="2">The sequence shown here is derived from an EMBL/GenBank/DDBJ whole genome shotgun (WGS) entry which is preliminary data.</text>
</comment>